<reference evidence="3 4" key="1">
    <citation type="journal article" date="2015" name="PLoS Pathog.">
        <title>Leptomonas seymouri: Adaptations to the Dixenous Life Cycle Analyzed by Genome Sequencing, Transcriptome Profiling and Co-infection with Leishmania donovani.</title>
        <authorList>
            <person name="Kraeva N."/>
            <person name="Butenko A."/>
            <person name="Hlavacova J."/>
            <person name="Kostygov A."/>
            <person name="Myskova J."/>
            <person name="Grybchuk D."/>
            <person name="Lestinova T."/>
            <person name="Votypka J."/>
            <person name="Volf P."/>
            <person name="Opperdoes F."/>
            <person name="Flegontov P."/>
            <person name="Lukes J."/>
            <person name="Yurchenko V."/>
        </authorList>
    </citation>
    <scope>NUCLEOTIDE SEQUENCE [LARGE SCALE GENOMIC DNA]</scope>
    <source>
        <strain evidence="3 4">ATCC 30220</strain>
    </source>
</reference>
<feature type="compositionally biased region" description="Low complexity" evidence="1">
    <location>
        <begin position="254"/>
        <end position="278"/>
    </location>
</feature>
<dbReference type="Proteomes" id="UP000038009">
    <property type="component" value="Unassembled WGS sequence"/>
</dbReference>
<feature type="domain" description="BRCT" evidence="2">
    <location>
        <begin position="345"/>
        <end position="369"/>
    </location>
</feature>
<dbReference type="OMA" id="CILFSEW"/>
<feature type="region of interest" description="Disordered" evidence="1">
    <location>
        <begin position="367"/>
        <end position="400"/>
    </location>
</feature>
<dbReference type="AlphaFoldDB" id="A0A0N1IM23"/>
<evidence type="ECO:0000256" key="1">
    <source>
        <dbReference type="SAM" id="MobiDB-lite"/>
    </source>
</evidence>
<dbReference type="EMBL" id="LJSK01000027">
    <property type="protein sequence ID" value="KPI89268.1"/>
    <property type="molecule type" value="Genomic_DNA"/>
</dbReference>
<evidence type="ECO:0000313" key="3">
    <source>
        <dbReference type="EMBL" id="KPI89268.1"/>
    </source>
</evidence>
<feature type="compositionally biased region" description="Low complexity" evidence="1">
    <location>
        <begin position="1024"/>
        <end position="1037"/>
    </location>
</feature>
<feature type="compositionally biased region" description="Polar residues" evidence="1">
    <location>
        <begin position="913"/>
        <end position="927"/>
    </location>
</feature>
<dbReference type="InterPro" id="IPR001357">
    <property type="entry name" value="BRCT_dom"/>
</dbReference>
<evidence type="ECO:0000259" key="2">
    <source>
        <dbReference type="PROSITE" id="PS50172"/>
    </source>
</evidence>
<feature type="region of interest" description="Disordered" evidence="1">
    <location>
        <begin position="910"/>
        <end position="1054"/>
    </location>
</feature>
<accession>A0A0N1IM23</accession>
<keyword evidence="4" id="KW-1185">Reference proteome</keyword>
<feature type="compositionally biased region" description="Basic and acidic residues" evidence="1">
    <location>
        <begin position="639"/>
        <end position="684"/>
    </location>
</feature>
<dbReference type="InterPro" id="IPR036420">
    <property type="entry name" value="BRCT_dom_sf"/>
</dbReference>
<feature type="compositionally biased region" description="Basic and acidic residues" evidence="1">
    <location>
        <begin position="991"/>
        <end position="1006"/>
    </location>
</feature>
<dbReference type="OrthoDB" id="273256at2759"/>
<feature type="compositionally biased region" description="Basic and acidic residues" evidence="1">
    <location>
        <begin position="959"/>
        <end position="970"/>
    </location>
</feature>
<feature type="region of interest" description="Disordered" evidence="1">
    <location>
        <begin position="639"/>
        <end position="704"/>
    </location>
</feature>
<organism evidence="3 4">
    <name type="scientific">Leptomonas seymouri</name>
    <dbReference type="NCBI Taxonomy" id="5684"/>
    <lineage>
        <taxon>Eukaryota</taxon>
        <taxon>Discoba</taxon>
        <taxon>Euglenozoa</taxon>
        <taxon>Kinetoplastea</taxon>
        <taxon>Metakinetoplastina</taxon>
        <taxon>Trypanosomatida</taxon>
        <taxon>Trypanosomatidae</taxon>
        <taxon>Leishmaniinae</taxon>
        <taxon>Leptomonas</taxon>
    </lineage>
</organism>
<dbReference type="PROSITE" id="PS50172">
    <property type="entry name" value="BRCT"/>
    <property type="match status" value="1"/>
</dbReference>
<proteinExistence type="predicted"/>
<feature type="compositionally biased region" description="Polar residues" evidence="1">
    <location>
        <begin position="311"/>
        <end position="329"/>
    </location>
</feature>
<sequence>MWGGIDFFVSLEVLVSSSIPPGFLQAASTGSSSKPKAEARSAHLPGNPAVRRFEFSGERRLTPMFVYPNATLFLQVLCSSGNRVHLMTPWSKEDTTTILKSSEWVSFLVDARRVSLIPGTSEYSFASLGIDPAAYVRTVLVVDGASHWSSVTALQLIEVKHNQEGVEAFHSMELLYALSRCIYFSEWLLRYPSSSIASCAALCSTSVFACCRFFFKGDTVDAALMLLVSYHGGRVVKSTEEATHIVLLPHPEPELSSASSSSVSSSTEDSSESDNSSSDGEEDRDDDNAKSPGASAPPAAPQRNLREDLTAPSSSAQGEKTSPKLTTVPSAAEPTLTVPPSASGPVVTPQWVHRCIRALRLMPLDEDSRSADVDTAAPPLEEEATNRGAEAEDSGSTAARAQAASKTKILLCCLLPPPDARPLIWTTFQSIARQHHFDTACLIPTSSDVSGSTLAPYLPTAATVLEALTAPSLNDVVEVRLMSATPAPKSAGGGASSSAARSRSVVVTRATLNTLRVSSATADLGRIALNRYERRRDKEVVFAHLQLIASQFLYSYEFVQRRRMQEKLCDAGTQTGGPRRASLSIMTEEVAAETAGEEKANELSVKVPQPTPLTSAAEFTESVDADEWRHHLKNVEGKLLSRHEHLQTDEEVGSADKKDEAPMSPMKDEGGEKALRADVKRGEDATGDQSAASPASHGASLFPQPLSRAHGADSIFLSAPMFPSFAESVPPSLYPSRSFNAVPLASESLYTSCFIPTNSLTRSQQDDFFVELRSYPIFSSPELGNNVVRLSDGAKCEFASHKAAEDFHRIDYIEFLSLHLPIYPYFDETADQQEEFLLPPPPQQPPLTEVDSLLKPVPSARNTTQQAQSLWTTPETAAAEGLRREWAGSMPPSLTYAVDPFSSGSSIPGRYGSTATTVPPYRSQIQSPDAGFAAPPSRKQAREGPPTGTRRSPEKRRSRVDDQISDDERPLTSSSSASKIEERSRSRRHHRDDSPRRRDDRCERHSSSSSGSRSRRRDERLRYSTEGSSSSYRQSQRGHGESRRRRSPADSRDD</sequence>
<name>A0A0N1IM23_LEPSE</name>
<dbReference type="VEuPathDB" id="TriTrypDB:Lsey_0027_0190"/>
<protein>
    <recommendedName>
        <fullName evidence="2">BRCT domain-containing protein</fullName>
    </recommendedName>
</protein>
<feature type="region of interest" description="Disordered" evidence="1">
    <location>
        <begin position="249"/>
        <end position="347"/>
    </location>
</feature>
<gene>
    <name evidence="3" type="ORF">ABL78_1601</name>
</gene>
<evidence type="ECO:0000313" key="4">
    <source>
        <dbReference type="Proteomes" id="UP000038009"/>
    </source>
</evidence>
<dbReference type="Gene3D" id="3.40.50.10190">
    <property type="entry name" value="BRCT domain"/>
    <property type="match status" value="1"/>
</dbReference>
<comment type="caution">
    <text evidence="3">The sequence shown here is derived from an EMBL/GenBank/DDBJ whole genome shotgun (WGS) entry which is preliminary data.</text>
</comment>